<feature type="region of interest" description="Disordered" evidence="1">
    <location>
        <begin position="341"/>
        <end position="365"/>
    </location>
</feature>
<feature type="domain" description="Reverse transcriptase" evidence="2">
    <location>
        <begin position="1115"/>
        <end position="1298"/>
    </location>
</feature>
<keyword evidence="3" id="KW-0695">RNA-directed DNA polymerase</keyword>
<dbReference type="InterPro" id="IPR021109">
    <property type="entry name" value="Peptidase_aspartic_dom_sf"/>
</dbReference>
<accession>A0A699H3M2</accession>
<feature type="non-terminal residue" evidence="3">
    <location>
        <position position="1"/>
    </location>
</feature>
<dbReference type="Pfam" id="PF17919">
    <property type="entry name" value="RT_RNaseH_2"/>
    <property type="match status" value="1"/>
</dbReference>
<dbReference type="InterPro" id="IPR041577">
    <property type="entry name" value="RT_RNaseH_2"/>
</dbReference>
<dbReference type="PROSITE" id="PS50878">
    <property type="entry name" value="RT_POL"/>
    <property type="match status" value="1"/>
</dbReference>
<feature type="compositionally biased region" description="Basic and acidic residues" evidence="1">
    <location>
        <begin position="666"/>
        <end position="684"/>
    </location>
</feature>
<protein>
    <submittedName>
        <fullName evidence="3">Putative reverse transcriptase domain-containing protein</fullName>
    </submittedName>
</protein>
<dbReference type="InterPro" id="IPR000477">
    <property type="entry name" value="RT_dom"/>
</dbReference>
<dbReference type="PANTHER" id="PTHR24559">
    <property type="entry name" value="TRANSPOSON TY3-I GAG-POL POLYPROTEIN"/>
    <property type="match status" value="1"/>
</dbReference>
<dbReference type="Pfam" id="PF00078">
    <property type="entry name" value="RVT_1"/>
    <property type="match status" value="1"/>
</dbReference>
<dbReference type="InterPro" id="IPR043128">
    <property type="entry name" value="Rev_trsase/Diguanyl_cyclase"/>
</dbReference>
<feature type="region of interest" description="Disordered" evidence="1">
    <location>
        <begin position="666"/>
        <end position="709"/>
    </location>
</feature>
<dbReference type="EMBL" id="BKCJ010098428">
    <property type="protein sequence ID" value="GEX26577.1"/>
    <property type="molecule type" value="Genomic_DNA"/>
</dbReference>
<dbReference type="InterPro" id="IPR043502">
    <property type="entry name" value="DNA/RNA_pol_sf"/>
</dbReference>
<gene>
    <name evidence="3" type="ORF">Tci_298552</name>
</gene>
<dbReference type="CDD" id="cd00303">
    <property type="entry name" value="retropepsin_like"/>
    <property type="match status" value="1"/>
</dbReference>
<keyword evidence="3" id="KW-0808">Transferase</keyword>
<name>A0A699H3M2_TANCI</name>
<sequence>DVIGNEAYFIMKAEVVVVRLEVMAAMVGEVVPWLKEVNGGGNDFEVRKSLLAEIPGVVIEMALWTSQREDHISDWLRTGPISGLRQTMNGFFGDIYGDRAVSCARIIGIKHRHNILRDTFVDIYYCSVISAGKEADIGLDEGHLTGSSPLTQTEMVDFVPGRAMIDVAQRKRNNYTAKCAAIGYGFLPFSFSFMGELKADAVTFLKRIRKFSMTQDIRARAAVHIFNKISFAIAKGVMAAPVISILLDSSEDSVGSHAPRVILFSTIPTSIPVILVVPAVVPITPDDSIVEPDVGAVFVISPTGVLNLVDYSSSFDSDPSKDSLPVAPKLPLVSPFLCSDDSEADNKFEPAERTPERHESLTPSSKFSLAPVIAPPGIHFTSDSSSSSSYSDSSSDISSGSSSDSLSNSSSGQSHSGPSIRVTSPRLVDPPVRTPQYSSSDSCFERSLDSSSLSAGPSRKRCRSPATLVPSSTPVSRLIAPDLADLPPRKRFRDSCSFEVSGEEHMEIGIVDAETDTDLGIIDRVRAPIEDGIDLGIKVSTWDIREDEEEFEAEASEGGTMEIFIDPLATGDIFEPAGEDAPDLKGTLCDMSHYMSEVPLDKIIEFETAWRQLEAGQLVARGERACLTDRVRSLGRDNLRVQALLCIERDRIDSLRRHMALSQKEFRQVRRDRDDTRRTIRSDGDNGNGNDRNGNGGNRNPSENDRGARPVARECTYQDFMKCQPLKFKGTKGVVREEDRVEKFIGGLADNIQGNGYAVKNVDNKIKFDNSQKDNRMHQPPLKRHNVRGQNVARAYTAGNNERRVYNGPLPICNKCKFHHGGPCTVRCGKCNKVGHLTWDCHYRNDSPKLKDQNCRNKTRNKNGIGKARGKAYVLGGGDANLDSNVVMGTFLLNNHYDYVLFDSCVDRSFVSTTFSILLGIIPDIDVSYAVELGDERTSETNTVLRGCTLGLLGHLFNIDLRPVELCIFDFVIGMDWLANHYAMIVWDEKIVWIPYGDEVLIVQGDGNGKGKKSNLSIISCTKTQKYIKKGCPIFLAQVMRKDSEDKSEEKRLEDVPTVRDFLKVFPEDFPGLPPTRQVEFQIDLVPGVAHVAQAPYRLTESELRELSTQLQELSEKGFIRPSSSPWGAPILFVKKKDGSFRMCIDYRELNKLTVKNRYPLPRIDELFDQLQGSSVYSKIDLRSGYHQLRVRDEDILKTAFRTRYGRYEFQVMPFELTNASAVFMDLMNWVCKPYLDKFVIVFINDILINSKSEEENAEHLKLSLELLKKEELHVKFSKCEFWLSKKKVKFDWTEKAEAAFKLLKQKLCSAPIFALSEAEGSEKFVVYCDASHKGLGAVLMQKEKVIAYASRQLKIHEKNYTTHDLELRVVVFALKIWLELLSDYDCEICYHPGKANVVEKVEARKEENYGTEDLVGMIKNLEPCANGTLCLRNR</sequence>
<dbReference type="InterPro" id="IPR053134">
    <property type="entry name" value="RNA-dir_DNA_polymerase"/>
</dbReference>
<dbReference type="Gene3D" id="3.10.10.10">
    <property type="entry name" value="HIV Type 1 Reverse Transcriptase, subunit A, domain 1"/>
    <property type="match status" value="1"/>
</dbReference>
<feature type="compositionally biased region" description="Low complexity" evidence="1">
    <location>
        <begin position="382"/>
        <end position="419"/>
    </location>
</feature>
<dbReference type="Gene3D" id="2.40.70.10">
    <property type="entry name" value="Acid Proteases"/>
    <property type="match status" value="1"/>
</dbReference>
<keyword evidence="3" id="KW-0548">Nucleotidyltransferase</keyword>
<organism evidence="3">
    <name type="scientific">Tanacetum cinerariifolium</name>
    <name type="common">Dalmatian daisy</name>
    <name type="synonym">Chrysanthemum cinerariifolium</name>
    <dbReference type="NCBI Taxonomy" id="118510"/>
    <lineage>
        <taxon>Eukaryota</taxon>
        <taxon>Viridiplantae</taxon>
        <taxon>Streptophyta</taxon>
        <taxon>Embryophyta</taxon>
        <taxon>Tracheophyta</taxon>
        <taxon>Spermatophyta</taxon>
        <taxon>Magnoliopsida</taxon>
        <taxon>eudicotyledons</taxon>
        <taxon>Gunneridae</taxon>
        <taxon>Pentapetalae</taxon>
        <taxon>asterids</taxon>
        <taxon>campanulids</taxon>
        <taxon>Asterales</taxon>
        <taxon>Asteraceae</taxon>
        <taxon>Asteroideae</taxon>
        <taxon>Anthemideae</taxon>
        <taxon>Anthemidinae</taxon>
        <taxon>Tanacetum</taxon>
    </lineage>
</organism>
<feature type="non-terminal residue" evidence="3">
    <location>
        <position position="1435"/>
    </location>
</feature>
<dbReference type="PANTHER" id="PTHR24559:SF427">
    <property type="entry name" value="RNA-DIRECTED DNA POLYMERASE"/>
    <property type="match status" value="1"/>
</dbReference>
<dbReference type="CDD" id="cd01647">
    <property type="entry name" value="RT_LTR"/>
    <property type="match status" value="1"/>
</dbReference>
<dbReference type="SUPFAM" id="SSF56672">
    <property type="entry name" value="DNA/RNA polymerases"/>
    <property type="match status" value="1"/>
</dbReference>
<feature type="region of interest" description="Disordered" evidence="1">
    <location>
        <begin position="380"/>
        <end position="473"/>
    </location>
</feature>
<evidence type="ECO:0000313" key="3">
    <source>
        <dbReference type="EMBL" id="GEX26577.1"/>
    </source>
</evidence>
<feature type="compositionally biased region" description="Basic and acidic residues" evidence="1">
    <location>
        <begin position="344"/>
        <end position="360"/>
    </location>
</feature>
<dbReference type="Gene3D" id="3.30.70.270">
    <property type="match status" value="1"/>
</dbReference>
<reference evidence="3" key="1">
    <citation type="journal article" date="2019" name="Sci. Rep.">
        <title>Draft genome of Tanacetum cinerariifolium, the natural source of mosquito coil.</title>
        <authorList>
            <person name="Yamashiro T."/>
            <person name="Shiraishi A."/>
            <person name="Satake H."/>
            <person name="Nakayama K."/>
        </authorList>
    </citation>
    <scope>NUCLEOTIDE SEQUENCE</scope>
</reference>
<evidence type="ECO:0000259" key="2">
    <source>
        <dbReference type="PROSITE" id="PS50878"/>
    </source>
</evidence>
<dbReference type="GO" id="GO:0003964">
    <property type="term" value="F:RNA-directed DNA polymerase activity"/>
    <property type="evidence" value="ECO:0007669"/>
    <property type="project" value="UniProtKB-KW"/>
</dbReference>
<comment type="caution">
    <text evidence="3">The sequence shown here is derived from an EMBL/GenBank/DDBJ whole genome shotgun (WGS) entry which is preliminary data.</text>
</comment>
<evidence type="ECO:0000256" key="1">
    <source>
        <dbReference type="SAM" id="MobiDB-lite"/>
    </source>
</evidence>
<proteinExistence type="predicted"/>
<dbReference type="Pfam" id="PF08284">
    <property type="entry name" value="RVP_2"/>
    <property type="match status" value="1"/>
</dbReference>